<comment type="function">
    <text evidence="6">Ligates lysine onto the cytidine present at position 34 of the AUA codon-specific tRNA(Ile) that contains the anticodon CAU, in an ATP-dependent manner. Cytidine is converted to lysidine, thus changing the amino acid specificity of the tRNA from methionine to isoleucine.</text>
</comment>
<evidence type="ECO:0000313" key="8">
    <source>
        <dbReference type="EMBL" id="MBC3943187.1"/>
    </source>
</evidence>
<comment type="domain">
    <text evidence="6">The N-terminal region contains the highly conserved SGGXDS motif, predicted to be a P-loop motif involved in ATP binding.</text>
</comment>
<dbReference type="EMBL" id="JACONT010000043">
    <property type="protein sequence ID" value="MBC3943187.1"/>
    <property type="molecule type" value="Genomic_DNA"/>
</dbReference>
<dbReference type="CDD" id="cd01992">
    <property type="entry name" value="TilS_N"/>
    <property type="match status" value="1"/>
</dbReference>
<dbReference type="SUPFAM" id="SSF52402">
    <property type="entry name" value="Adenine nucleotide alpha hydrolases-like"/>
    <property type="match status" value="1"/>
</dbReference>
<comment type="subcellular location">
    <subcellularLocation>
        <location evidence="6">Cytoplasm</location>
    </subcellularLocation>
</comment>
<dbReference type="PANTHER" id="PTHR43033">
    <property type="entry name" value="TRNA(ILE)-LYSIDINE SYNTHASE-RELATED"/>
    <property type="match status" value="1"/>
</dbReference>
<keyword evidence="1 6" id="KW-0436">Ligase</keyword>
<comment type="similarity">
    <text evidence="6">Belongs to the tRNA(Ile)-lysidine synthase family.</text>
</comment>
<comment type="catalytic activity">
    <reaction evidence="5 6">
        <text>cytidine(34) in tRNA(Ile2) + L-lysine + ATP = lysidine(34) in tRNA(Ile2) + AMP + diphosphate + H(+)</text>
        <dbReference type="Rhea" id="RHEA:43744"/>
        <dbReference type="Rhea" id="RHEA-COMP:10625"/>
        <dbReference type="Rhea" id="RHEA-COMP:10670"/>
        <dbReference type="ChEBI" id="CHEBI:15378"/>
        <dbReference type="ChEBI" id="CHEBI:30616"/>
        <dbReference type="ChEBI" id="CHEBI:32551"/>
        <dbReference type="ChEBI" id="CHEBI:33019"/>
        <dbReference type="ChEBI" id="CHEBI:82748"/>
        <dbReference type="ChEBI" id="CHEBI:83665"/>
        <dbReference type="ChEBI" id="CHEBI:456215"/>
        <dbReference type="EC" id="6.3.4.19"/>
    </reaction>
</comment>
<accession>A0ABR7ASC1</accession>
<feature type="domain" description="tRNA(Ile)-lysidine/2-thiocytidine synthase N-terminal" evidence="7">
    <location>
        <begin position="23"/>
        <end position="197"/>
    </location>
</feature>
<dbReference type="InterPro" id="IPR011063">
    <property type="entry name" value="TilS/TtcA_N"/>
</dbReference>
<keyword evidence="9" id="KW-1185">Reference proteome</keyword>
<keyword evidence="6" id="KW-0963">Cytoplasm</keyword>
<dbReference type="RefSeq" id="WP_187504787.1">
    <property type="nucleotide sequence ID" value="NZ_CP162536.1"/>
</dbReference>
<dbReference type="HAMAP" id="MF_01161">
    <property type="entry name" value="tRNA_Ile_lys_synt"/>
    <property type="match status" value="1"/>
</dbReference>
<dbReference type="NCBIfam" id="TIGR02432">
    <property type="entry name" value="lysidine_TilS_N"/>
    <property type="match status" value="1"/>
</dbReference>
<gene>
    <name evidence="6 8" type="primary">tilS</name>
    <name evidence="8" type="ORF">H8S47_16040</name>
</gene>
<evidence type="ECO:0000259" key="7">
    <source>
        <dbReference type="Pfam" id="PF01171"/>
    </source>
</evidence>
<dbReference type="Proteomes" id="UP000597613">
    <property type="component" value="Unassembled WGS sequence"/>
</dbReference>
<organism evidence="8 9">
    <name type="scientific">Sphingomonas albertensis</name>
    <dbReference type="NCBI Taxonomy" id="2762591"/>
    <lineage>
        <taxon>Bacteria</taxon>
        <taxon>Pseudomonadati</taxon>
        <taxon>Pseudomonadota</taxon>
        <taxon>Alphaproteobacteria</taxon>
        <taxon>Sphingomonadales</taxon>
        <taxon>Sphingomonadaceae</taxon>
        <taxon>Sphingomonas</taxon>
    </lineage>
</organism>
<keyword evidence="2 6" id="KW-0819">tRNA processing</keyword>
<evidence type="ECO:0000256" key="1">
    <source>
        <dbReference type="ARBA" id="ARBA00022598"/>
    </source>
</evidence>
<dbReference type="Gene3D" id="3.40.50.620">
    <property type="entry name" value="HUPs"/>
    <property type="match status" value="1"/>
</dbReference>
<reference evidence="8 9" key="1">
    <citation type="submission" date="2020-08" db="EMBL/GenBank/DDBJ databases">
        <title>Putative novel bacterial strains isolated from necrotic wheat leaf tissues caused by Xanthomonas translucens.</title>
        <authorList>
            <person name="Tambong J.T."/>
        </authorList>
    </citation>
    <scope>NUCLEOTIDE SEQUENCE [LARGE SCALE GENOMIC DNA]</scope>
    <source>
        <strain evidence="9">DOAB 1063</strain>
    </source>
</reference>
<keyword evidence="4 6" id="KW-0067">ATP-binding</keyword>
<keyword evidence="3 6" id="KW-0547">Nucleotide-binding</keyword>
<dbReference type="InterPro" id="IPR012094">
    <property type="entry name" value="tRNA_Ile_lys_synt"/>
</dbReference>
<proteinExistence type="inferred from homology"/>
<evidence type="ECO:0000256" key="6">
    <source>
        <dbReference type="HAMAP-Rule" id="MF_01161"/>
    </source>
</evidence>
<dbReference type="PANTHER" id="PTHR43033:SF1">
    <property type="entry name" value="TRNA(ILE)-LYSIDINE SYNTHASE-RELATED"/>
    <property type="match status" value="1"/>
</dbReference>
<comment type="caution">
    <text evidence="8">The sequence shown here is derived from an EMBL/GenBank/DDBJ whole genome shotgun (WGS) entry which is preliminary data.</text>
</comment>
<dbReference type="GO" id="GO:0032267">
    <property type="term" value="F:tRNA(Ile)-lysidine synthase activity"/>
    <property type="evidence" value="ECO:0007669"/>
    <property type="project" value="UniProtKB-EC"/>
</dbReference>
<feature type="binding site" evidence="6">
    <location>
        <begin position="27"/>
        <end position="32"/>
    </location>
    <ligand>
        <name>ATP</name>
        <dbReference type="ChEBI" id="CHEBI:30616"/>
    </ligand>
</feature>
<name>A0ABR7ASC1_9SPHN</name>
<dbReference type="Pfam" id="PF01171">
    <property type="entry name" value="ATP_bind_3"/>
    <property type="match status" value="1"/>
</dbReference>
<sequence length="326" mass="35348">MTEEGRRFAADFARLASDITNPLFAVSGGPDSMAMLTLAHEALPPGFTVASIDHRLRPEAVEESAMVAAHCATLGIPHATLAPSEPITGASIQAQARTTRYALLTDHARAIGAGTLVTGHHADDQAETFLMRAARGSGLAGLAGVRARTEIHGVTVIRPLLDWRRAELRAIVRRAEVPFFDDPSNHDDRHDRTRFRRLLGENEWLGTPNLARAAAALAETDTDVRAMVEWIWSERAKVGGGEVKLAVEKLPREILRRLARRAIGTVRTEAGIVAPEWTEAANIEKLLDSLMAGKRTTQAGIIASVRGDVWRFREAPPRRAPASGPA</sequence>
<protein>
    <recommendedName>
        <fullName evidence="6">tRNA(Ile)-lysidine synthase</fullName>
        <ecNumber evidence="6">6.3.4.19</ecNumber>
    </recommendedName>
    <alternativeName>
        <fullName evidence="6">tRNA(Ile)-2-lysyl-cytidine synthase</fullName>
    </alternativeName>
    <alternativeName>
        <fullName evidence="6">tRNA(Ile)-lysidine synthetase</fullName>
    </alternativeName>
</protein>
<dbReference type="InterPro" id="IPR014729">
    <property type="entry name" value="Rossmann-like_a/b/a_fold"/>
</dbReference>
<evidence type="ECO:0000256" key="3">
    <source>
        <dbReference type="ARBA" id="ARBA00022741"/>
    </source>
</evidence>
<evidence type="ECO:0000256" key="5">
    <source>
        <dbReference type="ARBA" id="ARBA00048539"/>
    </source>
</evidence>
<dbReference type="InterPro" id="IPR012795">
    <property type="entry name" value="tRNA_Ile_lys_synt_N"/>
</dbReference>
<evidence type="ECO:0000256" key="2">
    <source>
        <dbReference type="ARBA" id="ARBA00022694"/>
    </source>
</evidence>
<evidence type="ECO:0000313" key="9">
    <source>
        <dbReference type="Proteomes" id="UP000597613"/>
    </source>
</evidence>
<dbReference type="EC" id="6.3.4.19" evidence="6"/>
<evidence type="ECO:0000256" key="4">
    <source>
        <dbReference type="ARBA" id="ARBA00022840"/>
    </source>
</evidence>